<evidence type="ECO:0000256" key="1">
    <source>
        <dbReference type="PROSITE-ProRule" id="PRU00122"/>
    </source>
</evidence>
<dbReference type="InterPro" id="IPR013320">
    <property type="entry name" value="ConA-like_dom_sf"/>
</dbReference>
<feature type="domain" description="Laminin G" evidence="4">
    <location>
        <begin position="18"/>
        <end position="189"/>
    </location>
</feature>
<dbReference type="EMBL" id="OU893332">
    <property type="protein sequence ID" value="CAG9782367.1"/>
    <property type="molecule type" value="Genomic_DNA"/>
</dbReference>
<dbReference type="PANTHER" id="PTHR15036">
    <property type="entry name" value="PIKACHURIN-LIKE PROTEIN"/>
    <property type="match status" value="1"/>
</dbReference>
<evidence type="ECO:0000313" key="6">
    <source>
        <dbReference type="Proteomes" id="UP001153714"/>
    </source>
</evidence>
<evidence type="ECO:0000256" key="2">
    <source>
        <dbReference type="PROSITE-ProRule" id="PRU01201"/>
    </source>
</evidence>
<dbReference type="Pfam" id="PF16184">
    <property type="entry name" value="Cadherin_3"/>
    <property type="match status" value="1"/>
</dbReference>
<dbReference type="SUPFAM" id="SSF49899">
    <property type="entry name" value="Concanavalin A-like lectins/glucanases"/>
    <property type="match status" value="2"/>
</dbReference>
<evidence type="ECO:0000256" key="3">
    <source>
        <dbReference type="SAM" id="SignalP"/>
    </source>
</evidence>
<dbReference type="CDD" id="cd00110">
    <property type="entry name" value="LamG"/>
    <property type="match status" value="2"/>
</dbReference>
<dbReference type="InterPro" id="IPR001791">
    <property type="entry name" value="Laminin_G"/>
</dbReference>
<feature type="repeat" description="CSPG" evidence="2">
    <location>
        <begin position="427"/>
        <end position="535"/>
    </location>
</feature>
<dbReference type="InterPro" id="IPR050372">
    <property type="entry name" value="Neurexin-related_CASP"/>
</dbReference>
<dbReference type="PROSITE" id="PS50025">
    <property type="entry name" value="LAM_G_DOMAIN"/>
    <property type="match status" value="2"/>
</dbReference>
<feature type="chain" id="PRO_5040111426" description="Laminin G domain-containing protein" evidence="3">
    <location>
        <begin position="16"/>
        <end position="612"/>
    </location>
</feature>
<dbReference type="Pfam" id="PF00054">
    <property type="entry name" value="Laminin_G_1"/>
    <property type="match status" value="1"/>
</dbReference>
<feature type="domain" description="Laminin G" evidence="4">
    <location>
        <begin position="199"/>
        <end position="371"/>
    </location>
</feature>
<sequence length="612" mass="68189">MELFLILSLVSFGLAYDKASFYGASYISYPLQEAKGVTDISFRFRTHLSDALLLLAAGKTDYCMIRLESGRLKLHINLGAGESELSSVKGMSLNDSQWHHVSIIRREANLTMKVDDSVVKKKLPGRFFELNIHFGIFLGGQGDFSELFLGHMENFRGCMEDVFYNGVKIIEKARSRSGSVHVEGVTWNCAPEFDADLNSEISFVDEGAYLVLPKINSRAGGRWHMEFKTITQNAMILYNPGGGRGSDFLAVEILDGVVRVKMARGQIVHSLRINDGQWHKMHISFNPALIELSVDNVAMSTRIESGGTRYLDLSDSFYLGGIETEKRQRAFAKGIKAADSSIMGCIKGVEVEERLFGLPNAAVTYGVSPRCVWWYPCDASPGNPPCLPHATCHQHGVDHFTCKCDSDLCINPDYAEKYKVFSRSSSELELVALYPLTVQEGGVAVITTQNIDVILDHHKYGVRPSGVLLHVAQSPQHGRIAIDLSLQRNTPPFTNYIEGEKSKQFFTLLDLTRDKVRYVHDGSENHQDAIVLDMELIPETKFTLPSYLQGRNTFVLHVNVTPVNDPPVLNLLPGKLLRLTQSVRSASIILHDLLLSSCMLCFTTYSVKSTRL</sequence>
<dbReference type="SMART" id="SM00282">
    <property type="entry name" value="LamG"/>
    <property type="match status" value="2"/>
</dbReference>
<evidence type="ECO:0000259" key="4">
    <source>
        <dbReference type="PROSITE" id="PS50025"/>
    </source>
</evidence>
<protein>
    <recommendedName>
        <fullName evidence="4">Laminin G domain-containing protein</fullName>
    </recommendedName>
</protein>
<reference evidence="5" key="1">
    <citation type="submission" date="2021-12" db="EMBL/GenBank/DDBJ databases">
        <authorList>
            <person name="King R."/>
        </authorList>
    </citation>
    <scope>NUCLEOTIDE SEQUENCE</scope>
</reference>
<dbReference type="PANTHER" id="PTHR15036:SF56">
    <property type="entry name" value="KON-TIKI, ISOFORM B"/>
    <property type="match status" value="1"/>
</dbReference>
<dbReference type="Pfam" id="PF02210">
    <property type="entry name" value="Laminin_G_2"/>
    <property type="match status" value="1"/>
</dbReference>
<reference evidence="5" key="2">
    <citation type="submission" date="2022-10" db="EMBL/GenBank/DDBJ databases">
        <authorList>
            <consortium name="ENA_rothamsted_submissions"/>
            <consortium name="culmorum"/>
            <person name="King R."/>
        </authorList>
    </citation>
    <scope>NUCLEOTIDE SEQUENCE</scope>
</reference>
<dbReference type="AlphaFoldDB" id="A0A9N9N3P6"/>
<keyword evidence="6" id="KW-1185">Reference proteome</keyword>
<dbReference type="Gene3D" id="2.60.120.200">
    <property type="match status" value="2"/>
</dbReference>
<feature type="signal peptide" evidence="3">
    <location>
        <begin position="1"/>
        <end position="15"/>
    </location>
</feature>
<dbReference type="Proteomes" id="UP001153714">
    <property type="component" value="Chromosome 1"/>
</dbReference>
<keyword evidence="3" id="KW-0732">Signal</keyword>
<accession>A0A9N9N3P6</accession>
<name>A0A9N9N3P6_9NEOP</name>
<dbReference type="PROSITE" id="PS51854">
    <property type="entry name" value="CSPG"/>
    <property type="match status" value="1"/>
</dbReference>
<dbReference type="InterPro" id="IPR039005">
    <property type="entry name" value="CSPG_rpt"/>
</dbReference>
<gene>
    <name evidence="5" type="ORF">DIATSA_LOCUS627</name>
</gene>
<proteinExistence type="predicted"/>
<evidence type="ECO:0000313" key="5">
    <source>
        <dbReference type="EMBL" id="CAG9782367.1"/>
    </source>
</evidence>
<comment type="caution">
    <text evidence="1">Lacks conserved residue(s) required for the propagation of feature annotation.</text>
</comment>
<organism evidence="5 6">
    <name type="scientific">Diatraea saccharalis</name>
    <name type="common">sugarcane borer</name>
    <dbReference type="NCBI Taxonomy" id="40085"/>
    <lineage>
        <taxon>Eukaryota</taxon>
        <taxon>Metazoa</taxon>
        <taxon>Ecdysozoa</taxon>
        <taxon>Arthropoda</taxon>
        <taxon>Hexapoda</taxon>
        <taxon>Insecta</taxon>
        <taxon>Pterygota</taxon>
        <taxon>Neoptera</taxon>
        <taxon>Endopterygota</taxon>
        <taxon>Lepidoptera</taxon>
        <taxon>Glossata</taxon>
        <taxon>Ditrysia</taxon>
        <taxon>Pyraloidea</taxon>
        <taxon>Crambidae</taxon>
        <taxon>Crambinae</taxon>
        <taxon>Diatraea</taxon>
    </lineage>
</organism>
<dbReference type="OrthoDB" id="430044at2759"/>